<dbReference type="OrthoDB" id="5970828at2759"/>
<protein>
    <submittedName>
        <fullName evidence="1">Uncharacterized protein</fullName>
    </submittedName>
</protein>
<evidence type="ECO:0000313" key="2">
    <source>
        <dbReference type="Proteomes" id="UP000275408"/>
    </source>
</evidence>
<comment type="caution">
    <text evidence="1">The sequence shown here is derived from an EMBL/GenBank/DDBJ whole genome shotgun (WGS) entry which is preliminary data.</text>
</comment>
<name>A0A3M6V1W2_POCDA</name>
<keyword evidence="2" id="KW-1185">Reference proteome</keyword>
<dbReference type="AlphaFoldDB" id="A0A3M6V1W2"/>
<dbReference type="EMBL" id="RCHS01000276">
    <property type="protein sequence ID" value="RMX59764.1"/>
    <property type="molecule type" value="Genomic_DNA"/>
</dbReference>
<sequence>MAKICENLDDILADWVNEDFEKSLVEAVDKRISRFSVENDLTKLLEQSQSNATKRNTKWVVKLFQDWCQERNITTPLLKMNMEARTKKGEEYSRSALLGFRNSIERHLNNNGVTVKISKNQVFQNSNKILDAKLRINRRAGKESIQHKPVIVPSDLAKIRASPFLSLVLHSCKVRTEWPPTFRCRPQPQAFRVAFFHSCNIQGNVQVFFGLQNRSDDKNFDSAFKAIVSSRTSDARFKFDSGVTIDYVKSYFRVCQSGEISNTRRLHCLLNLSGSLSSPVNLWNETVSTHMPQTEEEFKQKILDMEEFWQFPCCWKAINGSRIPMKCPAGGLQSFSCAGVVASQVDYKL</sequence>
<dbReference type="PANTHER" id="PTHR21446:SF12">
    <property type="entry name" value="POTASSIUM CHANNEL TETRAMERIZATION DOMAIN CONTAINING 1"/>
    <property type="match status" value="1"/>
</dbReference>
<gene>
    <name evidence="1" type="ORF">pdam_00015366</name>
</gene>
<reference evidence="1 2" key="1">
    <citation type="journal article" date="2018" name="Sci. Rep.">
        <title>Comparative analysis of the Pocillopora damicornis genome highlights role of immune system in coral evolution.</title>
        <authorList>
            <person name="Cunning R."/>
            <person name="Bay R.A."/>
            <person name="Gillette P."/>
            <person name="Baker A.C."/>
            <person name="Traylor-Knowles N."/>
        </authorList>
    </citation>
    <scope>NUCLEOTIDE SEQUENCE [LARGE SCALE GENOMIC DNA]</scope>
    <source>
        <strain evidence="1">RSMAS</strain>
        <tissue evidence="1">Whole animal</tissue>
    </source>
</reference>
<evidence type="ECO:0000313" key="1">
    <source>
        <dbReference type="EMBL" id="RMX59764.1"/>
    </source>
</evidence>
<proteinExistence type="predicted"/>
<dbReference type="Proteomes" id="UP000275408">
    <property type="component" value="Unassembled WGS sequence"/>
</dbReference>
<accession>A0A3M6V1W2</accession>
<dbReference type="InterPro" id="IPR052787">
    <property type="entry name" value="MAVS"/>
</dbReference>
<dbReference type="PANTHER" id="PTHR21446">
    <property type="entry name" value="DUF3504 DOMAIN-CONTAINING PROTEIN"/>
    <property type="match status" value="1"/>
</dbReference>
<organism evidence="1 2">
    <name type="scientific">Pocillopora damicornis</name>
    <name type="common">Cauliflower coral</name>
    <name type="synonym">Millepora damicornis</name>
    <dbReference type="NCBI Taxonomy" id="46731"/>
    <lineage>
        <taxon>Eukaryota</taxon>
        <taxon>Metazoa</taxon>
        <taxon>Cnidaria</taxon>
        <taxon>Anthozoa</taxon>
        <taxon>Hexacorallia</taxon>
        <taxon>Scleractinia</taxon>
        <taxon>Astrocoeniina</taxon>
        <taxon>Pocilloporidae</taxon>
        <taxon>Pocillopora</taxon>
    </lineage>
</organism>